<name>A0A225M7X8_9BURK</name>
<reference evidence="2" key="1">
    <citation type="submission" date="2017-06" db="EMBL/GenBank/DDBJ databases">
        <title>Herbaspirillum phytohormonus sp. nov., isolated from the root nodule of Robinia pseudoacacia in lead-zinc mine.</title>
        <authorList>
            <person name="Fan M."/>
            <person name="Lin Y."/>
        </authorList>
    </citation>
    <scope>NUCLEOTIDE SEQUENCE [LARGE SCALE GENOMIC DNA]</scope>
    <source>
        <strain evidence="2">SC-089</strain>
    </source>
</reference>
<evidence type="ECO:0000313" key="1">
    <source>
        <dbReference type="EMBL" id="OWT57445.1"/>
    </source>
</evidence>
<accession>A0A225M7X8</accession>
<keyword evidence="2" id="KW-1185">Reference proteome</keyword>
<dbReference type="EMBL" id="NJIH01000009">
    <property type="protein sequence ID" value="OWT57445.1"/>
    <property type="molecule type" value="Genomic_DNA"/>
</dbReference>
<dbReference type="Gene3D" id="3.40.630.40">
    <property type="entry name" value="Zn-dependent exopeptidases"/>
    <property type="match status" value="1"/>
</dbReference>
<dbReference type="RefSeq" id="WP_088604449.1">
    <property type="nucleotide sequence ID" value="NZ_NJIH01000009.1"/>
</dbReference>
<dbReference type="Proteomes" id="UP000214603">
    <property type="component" value="Unassembled WGS sequence"/>
</dbReference>
<dbReference type="Pfam" id="PF05013">
    <property type="entry name" value="FGase"/>
    <property type="match status" value="1"/>
</dbReference>
<dbReference type="OrthoDB" id="8716700at2"/>
<organism evidence="1 2">
    <name type="scientific">Candidimonas nitroreducens</name>
    <dbReference type="NCBI Taxonomy" id="683354"/>
    <lineage>
        <taxon>Bacteria</taxon>
        <taxon>Pseudomonadati</taxon>
        <taxon>Pseudomonadota</taxon>
        <taxon>Betaproteobacteria</taxon>
        <taxon>Burkholderiales</taxon>
        <taxon>Alcaligenaceae</taxon>
        <taxon>Candidimonas</taxon>
    </lineage>
</organism>
<dbReference type="AlphaFoldDB" id="A0A225M7X8"/>
<gene>
    <name evidence="1" type="ORF">CEY11_16155</name>
</gene>
<dbReference type="GO" id="GO:0016787">
    <property type="term" value="F:hydrolase activity"/>
    <property type="evidence" value="ECO:0007669"/>
    <property type="project" value="UniProtKB-KW"/>
</dbReference>
<dbReference type="InterPro" id="IPR007709">
    <property type="entry name" value="N-FG_amidohydro"/>
</dbReference>
<comment type="caution">
    <text evidence="1">The sequence shown here is derived from an EMBL/GenBank/DDBJ whole genome shotgun (WGS) entry which is preliminary data.</text>
</comment>
<protein>
    <submittedName>
        <fullName evidence="1">N-formylglutamate amidohydrolase</fullName>
    </submittedName>
</protein>
<proteinExistence type="predicted"/>
<dbReference type="SUPFAM" id="SSF53187">
    <property type="entry name" value="Zn-dependent exopeptidases"/>
    <property type="match status" value="1"/>
</dbReference>
<keyword evidence="1" id="KW-0378">Hydrolase</keyword>
<evidence type="ECO:0000313" key="2">
    <source>
        <dbReference type="Proteomes" id="UP000214603"/>
    </source>
</evidence>
<sequence>MTETQAPYTLQAPEGPAIPLIFDSPHSSRHFPATVPVRASRAQLDTGWDAWVDELWSGALAEGAHILAAGFHRGYIDANRNVRDIDVELLAQPWPGPIQASAKTRAGMGLIRRYALPGVPVYDGPLDVAEVRHRIDHYYQPYHACLKNLLDEAHARHGVVWHIDCHSMKSVGNAMNTDAGAARPDVVIGDYDHSTAPREFIEWLAGQFRDLGYQAAINQPYKGAELIRAYSDPAARRYSLQIELNRRLYMDEQRFEKHTGFAALQVNLHEIARRIAARIKQG</sequence>